<comment type="similarity">
    <text evidence="5">Belongs to the globin family.</text>
</comment>
<evidence type="ECO:0000256" key="5">
    <source>
        <dbReference type="RuleBase" id="RU000356"/>
    </source>
</evidence>
<dbReference type="AlphaFoldDB" id="A0A840TU39"/>
<keyword evidence="4" id="KW-0408">Iron</keyword>
<dbReference type="GO" id="GO:0046210">
    <property type="term" value="P:nitric oxide catabolic process"/>
    <property type="evidence" value="ECO:0007669"/>
    <property type="project" value="TreeGrafter"/>
</dbReference>
<dbReference type="PANTHER" id="PTHR43396">
    <property type="entry name" value="FLAVOHEMOPROTEIN"/>
    <property type="match status" value="1"/>
</dbReference>
<gene>
    <name evidence="7" type="ORF">HNQ92_001684</name>
</gene>
<organism evidence="7 8">
    <name type="scientific">Rhabdobacter roseus</name>
    <dbReference type="NCBI Taxonomy" id="1655419"/>
    <lineage>
        <taxon>Bacteria</taxon>
        <taxon>Pseudomonadati</taxon>
        <taxon>Bacteroidota</taxon>
        <taxon>Cytophagia</taxon>
        <taxon>Cytophagales</taxon>
        <taxon>Cytophagaceae</taxon>
        <taxon>Rhabdobacter</taxon>
    </lineage>
</organism>
<dbReference type="InterPro" id="IPR009050">
    <property type="entry name" value="Globin-like_sf"/>
</dbReference>
<dbReference type="SUPFAM" id="SSF46458">
    <property type="entry name" value="Globin-like"/>
    <property type="match status" value="1"/>
</dbReference>
<evidence type="ECO:0000259" key="6">
    <source>
        <dbReference type="PROSITE" id="PS01033"/>
    </source>
</evidence>
<dbReference type="GO" id="GO:0008941">
    <property type="term" value="F:nitric oxide dioxygenase NAD(P)H activity"/>
    <property type="evidence" value="ECO:0007669"/>
    <property type="project" value="TreeGrafter"/>
</dbReference>
<dbReference type="GO" id="GO:0071949">
    <property type="term" value="F:FAD binding"/>
    <property type="evidence" value="ECO:0007669"/>
    <property type="project" value="TreeGrafter"/>
</dbReference>
<dbReference type="GO" id="GO:0046872">
    <property type="term" value="F:metal ion binding"/>
    <property type="evidence" value="ECO:0007669"/>
    <property type="project" value="UniProtKB-KW"/>
</dbReference>
<dbReference type="Proteomes" id="UP000557307">
    <property type="component" value="Unassembled WGS sequence"/>
</dbReference>
<comment type="caution">
    <text evidence="7">The sequence shown here is derived from an EMBL/GenBank/DDBJ whole genome shotgun (WGS) entry which is preliminary data.</text>
</comment>
<dbReference type="RefSeq" id="WP_184173048.1">
    <property type="nucleotide sequence ID" value="NZ_JACHGF010000002.1"/>
</dbReference>
<dbReference type="PANTHER" id="PTHR43396:SF3">
    <property type="entry name" value="FLAVOHEMOPROTEIN"/>
    <property type="match status" value="1"/>
</dbReference>
<dbReference type="EMBL" id="JACHGF010000002">
    <property type="protein sequence ID" value="MBB5283558.1"/>
    <property type="molecule type" value="Genomic_DNA"/>
</dbReference>
<evidence type="ECO:0000313" key="7">
    <source>
        <dbReference type="EMBL" id="MBB5283558.1"/>
    </source>
</evidence>
<dbReference type="GO" id="GO:0020037">
    <property type="term" value="F:heme binding"/>
    <property type="evidence" value="ECO:0007669"/>
    <property type="project" value="InterPro"/>
</dbReference>
<keyword evidence="8" id="KW-1185">Reference proteome</keyword>
<sequence>MTNRQLLLVQQSWKLLREIDPALLGDVFYERLFIQYPSLRAMFKGPMENQYQKFIDTLSILVARLDRPEAVGKEINQLAQSHAGYGVKPEHYVAVKEALLWTLEQGLGQDWNEEVRQAWICCYDLLTSVMLAKKG</sequence>
<dbReference type="GO" id="GO:0019825">
    <property type="term" value="F:oxygen binding"/>
    <property type="evidence" value="ECO:0007669"/>
    <property type="project" value="InterPro"/>
</dbReference>
<evidence type="ECO:0000256" key="3">
    <source>
        <dbReference type="ARBA" id="ARBA00022723"/>
    </source>
</evidence>
<name>A0A840TU39_9BACT</name>
<evidence type="ECO:0000313" key="8">
    <source>
        <dbReference type="Proteomes" id="UP000557307"/>
    </source>
</evidence>
<dbReference type="GO" id="GO:0071500">
    <property type="term" value="P:cellular response to nitrosative stress"/>
    <property type="evidence" value="ECO:0007669"/>
    <property type="project" value="TreeGrafter"/>
</dbReference>
<evidence type="ECO:0000256" key="2">
    <source>
        <dbReference type="ARBA" id="ARBA00022621"/>
    </source>
</evidence>
<dbReference type="InterPro" id="IPR000971">
    <property type="entry name" value="Globin"/>
</dbReference>
<evidence type="ECO:0000256" key="4">
    <source>
        <dbReference type="ARBA" id="ARBA00023004"/>
    </source>
</evidence>
<dbReference type="InterPro" id="IPR012292">
    <property type="entry name" value="Globin/Proto"/>
</dbReference>
<keyword evidence="1 5" id="KW-0349">Heme</keyword>
<proteinExistence type="inferred from homology"/>
<keyword evidence="2 5" id="KW-0561">Oxygen transport</keyword>
<dbReference type="PROSITE" id="PS01033">
    <property type="entry name" value="GLOBIN"/>
    <property type="match status" value="1"/>
</dbReference>
<protein>
    <submittedName>
        <fullName evidence="7">Hemoglobin-like flavoprotein</fullName>
    </submittedName>
</protein>
<accession>A0A840TU39</accession>
<dbReference type="Gene3D" id="1.10.490.10">
    <property type="entry name" value="Globins"/>
    <property type="match status" value="1"/>
</dbReference>
<feature type="domain" description="Globin" evidence="6">
    <location>
        <begin position="1"/>
        <end position="135"/>
    </location>
</feature>
<dbReference type="Pfam" id="PF00042">
    <property type="entry name" value="Globin"/>
    <property type="match status" value="1"/>
</dbReference>
<keyword evidence="5" id="KW-0813">Transport</keyword>
<dbReference type="GO" id="GO:0005344">
    <property type="term" value="F:oxygen carrier activity"/>
    <property type="evidence" value="ECO:0007669"/>
    <property type="project" value="UniProtKB-KW"/>
</dbReference>
<keyword evidence="3" id="KW-0479">Metal-binding</keyword>
<evidence type="ECO:0000256" key="1">
    <source>
        <dbReference type="ARBA" id="ARBA00022617"/>
    </source>
</evidence>
<reference evidence="7 8" key="1">
    <citation type="submission" date="2020-08" db="EMBL/GenBank/DDBJ databases">
        <title>Genomic Encyclopedia of Type Strains, Phase IV (KMG-IV): sequencing the most valuable type-strain genomes for metagenomic binning, comparative biology and taxonomic classification.</title>
        <authorList>
            <person name="Goeker M."/>
        </authorList>
    </citation>
    <scope>NUCLEOTIDE SEQUENCE [LARGE SCALE GENOMIC DNA]</scope>
    <source>
        <strain evidence="7 8">DSM 105074</strain>
    </source>
</reference>